<name>A0AA38HNX2_9CUCU</name>
<organism evidence="1 2">
    <name type="scientific">Zophobas morio</name>
    <dbReference type="NCBI Taxonomy" id="2755281"/>
    <lineage>
        <taxon>Eukaryota</taxon>
        <taxon>Metazoa</taxon>
        <taxon>Ecdysozoa</taxon>
        <taxon>Arthropoda</taxon>
        <taxon>Hexapoda</taxon>
        <taxon>Insecta</taxon>
        <taxon>Pterygota</taxon>
        <taxon>Neoptera</taxon>
        <taxon>Endopterygota</taxon>
        <taxon>Coleoptera</taxon>
        <taxon>Polyphaga</taxon>
        <taxon>Cucujiformia</taxon>
        <taxon>Tenebrionidae</taxon>
        <taxon>Zophobas</taxon>
    </lineage>
</organism>
<gene>
    <name evidence="1" type="ORF">Zmor_027795</name>
</gene>
<dbReference type="AlphaFoldDB" id="A0AA38HNX2"/>
<dbReference type="Proteomes" id="UP001168821">
    <property type="component" value="Unassembled WGS sequence"/>
</dbReference>
<protein>
    <submittedName>
        <fullName evidence="1">Uncharacterized protein</fullName>
    </submittedName>
</protein>
<evidence type="ECO:0000313" key="1">
    <source>
        <dbReference type="EMBL" id="KAJ3641283.1"/>
    </source>
</evidence>
<accession>A0AA38HNX2</accession>
<sequence length="113" mass="12834">MWAHRIASDRSYVTLFIFTSHRCHSDFRMDGTDEFFSAFIRDDGNGWVWVGLSRRIWMGEEIATKGRRRRKILKVGDVRGLFGYGGGGRRGSGDCIWCNGERKGKVVANCGIV</sequence>
<reference evidence="1" key="1">
    <citation type="journal article" date="2023" name="G3 (Bethesda)">
        <title>Whole genome assemblies of Zophobas morio and Tenebrio molitor.</title>
        <authorList>
            <person name="Kaur S."/>
            <person name="Stinson S.A."/>
            <person name="diCenzo G.C."/>
        </authorList>
    </citation>
    <scope>NUCLEOTIDE SEQUENCE</scope>
    <source>
        <strain evidence="1">QUZm001</strain>
    </source>
</reference>
<proteinExistence type="predicted"/>
<keyword evidence="2" id="KW-1185">Reference proteome</keyword>
<dbReference type="EMBL" id="JALNTZ010000009">
    <property type="protein sequence ID" value="KAJ3641283.1"/>
    <property type="molecule type" value="Genomic_DNA"/>
</dbReference>
<evidence type="ECO:0000313" key="2">
    <source>
        <dbReference type="Proteomes" id="UP001168821"/>
    </source>
</evidence>
<comment type="caution">
    <text evidence="1">The sequence shown here is derived from an EMBL/GenBank/DDBJ whole genome shotgun (WGS) entry which is preliminary data.</text>
</comment>